<feature type="transmembrane region" description="Helical" evidence="2">
    <location>
        <begin position="39"/>
        <end position="59"/>
    </location>
</feature>
<protein>
    <submittedName>
        <fullName evidence="3">DUF1259 domain-containing protein</fullName>
    </submittedName>
</protein>
<gene>
    <name evidence="3" type="ORF">DVH02_30960</name>
</gene>
<feature type="region of interest" description="Disordered" evidence="1">
    <location>
        <begin position="60"/>
        <end position="90"/>
    </location>
</feature>
<keyword evidence="2" id="KW-1133">Transmembrane helix</keyword>
<evidence type="ECO:0000313" key="3">
    <source>
        <dbReference type="EMBL" id="RDG33952.1"/>
    </source>
</evidence>
<dbReference type="InterPro" id="IPR011094">
    <property type="entry name" value="Uncharacterised_LppY/LpqO"/>
</dbReference>
<dbReference type="PROSITE" id="PS51318">
    <property type="entry name" value="TAT"/>
    <property type="match status" value="1"/>
</dbReference>
<dbReference type="Proteomes" id="UP000253741">
    <property type="component" value="Unassembled WGS sequence"/>
</dbReference>
<reference evidence="3 4" key="1">
    <citation type="submission" date="2018-07" db="EMBL/GenBank/DDBJ databases">
        <title>Streptomyces species from bats.</title>
        <authorList>
            <person name="Dunlap C."/>
        </authorList>
    </citation>
    <scope>NUCLEOTIDE SEQUENCE [LARGE SCALE GENOMIC DNA]</scope>
    <source>
        <strain evidence="3 4">AC230</strain>
    </source>
</reference>
<dbReference type="InterPro" id="IPR006311">
    <property type="entry name" value="TAT_signal"/>
</dbReference>
<dbReference type="RefSeq" id="WP_114627166.1">
    <property type="nucleotide sequence ID" value="NZ_QQNA01000328.1"/>
</dbReference>
<evidence type="ECO:0000256" key="1">
    <source>
        <dbReference type="SAM" id="MobiDB-lite"/>
    </source>
</evidence>
<comment type="caution">
    <text evidence="3">The sequence shown here is derived from an EMBL/GenBank/DDBJ whole genome shotgun (WGS) entry which is preliminary data.</text>
</comment>
<evidence type="ECO:0000313" key="4">
    <source>
        <dbReference type="Proteomes" id="UP000253741"/>
    </source>
</evidence>
<dbReference type="Pfam" id="PF07485">
    <property type="entry name" value="DUF1529"/>
    <property type="match status" value="2"/>
</dbReference>
<proteinExistence type="predicted"/>
<evidence type="ECO:0000256" key="2">
    <source>
        <dbReference type="SAM" id="Phobius"/>
    </source>
</evidence>
<name>A0A370AZU5_9ACTN</name>
<dbReference type="OrthoDB" id="4687120at2"/>
<accession>A0A370AZU5</accession>
<keyword evidence="2" id="KW-0472">Membrane</keyword>
<organism evidence="3 4">
    <name type="scientific">Streptomyces corynorhini</name>
    <dbReference type="NCBI Taxonomy" id="2282652"/>
    <lineage>
        <taxon>Bacteria</taxon>
        <taxon>Bacillati</taxon>
        <taxon>Actinomycetota</taxon>
        <taxon>Actinomycetes</taxon>
        <taxon>Kitasatosporales</taxon>
        <taxon>Streptomycetaceae</taxon>
        <taxon>Streptomyces</taxon>
    </lineage>
</organism>
<dbReference type="EMBL" id="QQNA01000328">
    <property type="protein sequence ID" value="RDG33952.1"/>
    <property type="molecule type" value="Genomic_DNA"/>
</dbReference>
<keyword evidence="4" id="KW-1185">Reference proteome</keyword>
<keyword evidence="2" id="KW-0812">Transmembrane</keyword>
<feature type="region of interest" description="Disordered" evidence="1">
    <location>
        <begin position="1"/>
        <end position="36"/>
    </location>
</feature>
<dbReference type="AlphaFoldDB" id="A0A370AZU5"/>
<sequence length="378" mass="39357">MKRESQDKALPSLPQGGPVDPPAPDKRTGRRGTTPRRRLLAAAALAPLLAPVLTGVGVGTARARSGPAPEAGAGAGARAAEDAAPGGPVQPVPTTVADWKGVARALGRSGSLVRGLFYHTRFPRGDLHVVTRGVTVSPGLALGSHMAFVRYADGTVSAMGDLNVTEGELQRVTDSLFQHGIEVTALHKHLLAHTPDVWWIHIHAHGTDPVPLARGLRAAIGRTASPPAMEPGPPPPLDLDLAGMEAALGVAGSNDGGIYKSVFARRETVIHDGRALPRGLAATSAFNFQPLGGGRAAVNGDFAMVADEVQPVLSTLRRGGIELVELHNHGLTEEPRLFFAHFWAVDDAVRLARALRPAVDATNVAPVSMTGGSERVGP</sequence>